<name>M2SMJ8_COCH5</name>
<dbReference type="OrthoDB" id="10417209at2759"/>
<feature type="transmembrane region" description="Helical" evidence="1">
    <location>
        <begin position="68"/>
        <end position="87"/>
    </location>
</feature>
<gene>
    <name evidence="2" type="ORF">COCHEDRAFT_1115108</name>
</gene>
<dbReference type="Proteomes" id="UP000016936">
    <property type="component" value="Unassembled WGS sequence"/>
</dbReference>
<dbReference type="AlphaFoldDB" id="M2SMJ8"/>
<evidence type="ECO:0000313" key="2">
    <source>
        <dbReference type="EMBL" id="EMD86560.1"/>
    </source>
</evidence>
<keyword evidence="1" id="KW-1133">Transmembrane helix</keyword>
<dbReference type="EMBL" id="KB445584">
    <property type="protein sequence ID" value="EMD86560.1"/>
    <property type="molecule type" value="Genomic_DNA"/>
</dbReference>
<evidence type="ECO:0000256" key="1">
    <source>
        <dbReference type="SAM" id="Phobius"/>
    </source>
</evidence>
<evidence type="ECO:0000313" key="3">
    <source>
        <dbReference type="Proteomes" id="UP000016936"/>
    </source>
</evidence>
<protein>
    <submittedName>
        <fullName evidence="2">Uncharacterized protein</fullName>
    </submittedName>
</protein>
<keyword evidence="1" id="KW-0812">Transmembrane</keyword>
<keyword evidence="1" id="KW-0472">Membrane</keyword>
<dbReference type="HOGENOM" id="CLU_2270075_0_0_1"/>
<keyword evidence="3" id="KW-1185">Reference proteome</keyword>
<reference evidence="3" key="2">
    <citation type="journal article" date="2013" name="PLoS Genet.">
        <title>Comparative genome structure, secondary metabolite, and effector coding capacity across Cochliobolus pathogens.</title>
        <authorList>
            <person name="Condon B.J."/>
            <person name="Leng Y."/>
            <person name="Wu D."/>
            <person name="Bushley K.E."/>
            <person name="Ohm R.A."/>
            <person name="Otillar R."/>
            <person name="Martin J."/>
            <person name="Schackwitz W."/>
            <person name="Grimwood J."/>
            <person name="MohdZainudin N."/>
            <person name="Xue C."/>
            <person name="Wang R."/>
            <person name="Manning V.A."/>
            <person name="Dhillon B."/>
            <person name="Tu Z.J."/>
            <person name="Steffenson B.J."/>
            <person name="Salamov A."/>
            <person name="Sun H."/>
            <person name="Lowry S."/>
            <person name="LaButti K."/>
            <person name="Han J."/>
            <person name="Copeland A."/>
            <person name="Lindquist E."/>
            <person name="Barry K."/>
            <person name="Schmutz J."/>
            <person name="Baker S.E."/>
            <person name="Ciuffetti L.M."/>
            <person name="Grigoriev I.V."/>
            <person name="Zhong S."/>
            <person name="Turgeon B.G."/>
        </authorList>
    </citation>
    <scope>NUCLEOTIDE SEQUENCE [LARGE SCALE GENOMIC DNA]</scope>
    <source>
        <strain evidence="3">C5 / ATCC 48332 / race O</strain>
    </source>
</reference>
<reference evidence="2 3" key="1">
    <citation type="journal article" date="2012" name="PLoS Pathog.">
        <title>Diverse lifestyles and strategies of plant pathogenesis encoded in the genomes of eighteen Dothideomycetes fungi.</title>
        <authorList>
            <person name="Ohm R.A."/>
            <person name="Feau N."/>
            <person name="Henrissat B."/>
            <person name="Schoch C.L."/>
            <person name="Horwitz B.A."/>
            <person name="Barry K.W."/>
            <person name="Condon B.J."/>
            <person name="Copeland A.C."/>
            <person name="Dhillon B."/>
            <person name="Glaser F."/>
            <person name="Hesse C.N."/>
            <person name="Kosti I."/>
            <person name="LaButti K."/>
            <person name="Lindquist E.A."/>
            <person name="Lucas S."/>
            <person name="Salamov A.A."/>
            <person name="Bradshaw R.E."/>
            <person name="Ciuffetti L."/>
            <person name="Hamelin R.C."/>
            <person name="Kema G.H.J."/>
            <person name="Lawrence C."/>
            <person name="Scott J.A."/>
            <person name="Spatafora J.W."/>
            <person name="Turgeon B.G."/>
            <person name="de Wit P.J.G.M."/>
            <person name="Zhong S."/>
            <person name="Goodwin S.B."/>
            <person name="Grigoriev I.V."/>
        </authorList>
    </citation>
    <scope>NUCLEOTIDE SEQUENCE [LARGE SCALE GENOMIC DNA]</scope>
    <source>
        <strain evidence="3">C5 / ATCC 48332 / race O</strain>
    </source>
</reference>
<organism evidence="2 3">
    <name type="scientific">Cochliobolus heterostrophus (strain C5 / ATCC 48332 / race O)</name>
    <name type="common">Southern corn leaf blight fungus</name>
    <name type="synonym">Bipolaris maydis</name>
    <dbReference type="NCBI Taxonomy" id="701091"/>
    <lineage>
        <taxon>Eukaryota</taxon>
        <taxon>Fungi</taxon>
        <taxon>Dikarya</taxon>
        <taxon>Ascomycota</taxon>
        <taxon>Pezizomycotina</taxon>
        <taxon>Dothideomycetes</taxon>
        <taxon>Pleosporomycetidae</taxon>
        <taxon>Pleosporales</taxon>
        <taxon>Pleosporineae</taxon>
        <taxon>Pleosporaceae</taxon>
        <taxon>Bipolaris</taxon>
    </lineage>
</organism>
<proteinExistence type="predicted"/>
<sequence length="103" mass="11075">VHCAGLMCEWAYCCSTNLAFYATAVGIDAKALALLMLSVVSTACFVGALVYVGLWAVSPGRGDEGWNWLLYLEILSALTLHVIVYLLPRVDVSNAAYACATRL</sequence>
<feature type="transmembrane region" description="Helical" evidence="1">
    <location>
        <begin position="31"/>
        <end position="56"/>
    </location>
</feature>
<dbReference type="OMA" id="CEWAYCC"/>
<feature type="non-terminal residue" evidence="2">
    <location>
        <position position="1"/>
    </location>
</feature>
<accession>M2SMJ8</accession>